<gene>
    <name evidence="2" type="ORF">ACHAW5_003236</name>
</gene>
<reference evidence="2 3" key="1">
    <citation type="submission" date="2024-10" db="EMBL/GenBank/DDBJ databases">
        <title>Updated reference genomes for cyclostephanoid diatoms.</title>
        <authorList>
            <person name="Roberts W.R."/>
            <person name="Alverson A.J."/>
        </authorList>
    </citation>
    <scope>NUCLEOTIDE SEQUENCE [LARGE SCALE GENOMIC DNA]</scope>
    <source>
        <strain evidence="2 3">AJA276-08</strain>
    </source>
</reference>
<dbReference type="AlphaFoldDB" id="A0ABD3NYI3"/>
<protein>
    <submittedName>
        <fullName evidence="2">Uncharacterized protein</fullName>
    </submittedName>
</protein>
<feature type="region of interest" description="Disordered" evidence="1">
    <location>
        <begin position="23"/>
        <end position="69"/>
    </location>
</feature>
<evidence type="ECO:0000256" key="1">
    <source>
        <dbReference type="SAM" id="MobiDB-lite"/>
    </source>
</evidence>
<feature type="compositionally biased region" description="Low complexity" evidence="1">
    <location>
        <begin position="42"/>
        <end position="60"/>
    </location>
</feature>
<proteinExistence type="predicted"/>
<dbReference type="Proteomes" id="UP001530315">
    <property type="component" value="Unassembled WGS sequence"/>
</dbReference>
<feature type="compositionally biased region" description="Basic and acidic residues" evidence="1">
    <location>
        <begin position="23"/>
        <end position="35"/>
    </location>
</feature>
<dbReference type="EMBL" id="JALLAZ020001099">
    <property type="protein sequence ID" value="KAL3780718.1"/>
    <property type="molecule type" value="Genomic_DNA"/>
</dbReference>
<sequence>MDMAALAIGGYWTFTQCVHPDGRCAGRRSSNDTDRSCPGGTSSAAAVAPARARASHPPTRIRTSAARWFPGHLDRAAPADCARPGAR</sequence>
<accession>A0ABD3NYI3</accession>
<keyword evidence="3" id="KW-1185">Reference proteome</keyword>
<evidence type="ECO:0000313" key="2">
    <source>
        <dbReference type="EMBL" id="KAL3780718.1"/>
    </source>
</evidence>
<name>A0ABD3NYI3_9STRA</name>
<evidence type="ECO:0000313" key="3">
    <source>
        <dbReference type="Proteomes" id="UP001530315"/>
    </source>
</evidence>
<comment type="caution">
    <text evidence="2">The sequence shown here is derived from an EMBL/GenBank/DDBJ whole genome shotgun (WGS) entry which is preliminary data.</text>
</comment>
<organism evidence="2 3">
    <name type="scientific">Stephanodiscus triporus</name>
    <dbReference type="NCBI Taxonomy" id="2934178"/>
    <lineage>
        <taxon>Eukaryota</taxon>
        <taxon>Sar</taxon>
        <taxon>Stramenopiles</taxon>
        <taxon>Ochrophyta</taxon>
        <taxon>Bacillariophyta</taxon>
        <taxon>Coscinodiscophyceae</taxon>
        <taxon>Thalassiosirophycidae</taxon>
        <taxon>Stephanodiscales</taxon>
        <taxon>Stephanodiscaceae</taxon>
        <taxon>Stephanodiscus</taxon>
    </lineage>
</organism>